<protein>
    <recommendedName>
        <fullName evidence="3 5">Acylphosphatase</fullName>
        <ecNumber evidence="2 5">3.6.1.7</ecNumber>
    </recommendedName>
</protein>
<evidence type="ECO:0000259" key="8">
    <source>
        <dbReference type="PROSITE" id="PS51160"/>
    </source>
</evidence>
<organism evidence="9">
    <name type="scientific">Clostridium tertium</name>
    <dbReference type="NCBI Taxonomy" id="1559"/>
    <lineage>
        <taxon>Bacteria</taxon>
        <taxon>Bacillati</taxon>
        <taxon>Bacillota</taxon>
        <taxon>Clostridia</taxon>
        <taxon>Eubacteriales</taxon>
        <taxon>Clostridiaceae</taxon>
        <taxon>Clostridium</taxon>
    </lineage>
</organism>
<feature type="domain" description="Acylphosphatase-like" evidence="8">
    <location>
        <begin position="3"/>
        <end position="89"/>
    </location>
</feature>
<feature type="active site" evidence="5">
    <location>
        <position position="18"/>
    </location>
</feature>
<keyword evidence="5 6" id="KW-0378">Hydrolase</keyword>
<comment type="similarity">
    <text evidence="1 7">Belongs to the acylphosphatase family.</text>
</comment>
<evidence type="ECO:0000256" key="2">
    <source>
        <dbReference type="ARBA" id="ARBA00012150"/>
    </source>
</evidence>
<dbReference type="InterPro" id="IPR001792">
    <property type="entry name" value="Acylphosphatase-like_dom"/>
</dbReference>
<evidence type="ECO:0000256" key="5">
    <source>
        <dbReference type="PROSITE-ProRule" id="PRU00520"/>
    </source>
</evidence>
<dbReference type="Pfam" id="PF00708">
    <property type="entry name" value="Acylphosphatase"/>
    <property type="match status" value="1"/>
</dbReference>
<evidence type="ECO:0000256" key="3">
    <source>
        <dbReference type="ARBA" id="ARBA00015991"/>
    </source>
</evidence>
<evidence type="ECO:0000256" key="7">
    <source>
        <dbReference type="RuleBase" id="RU004168"/>
    </source>
</evidence>
<comment type="catalytic activity">
    <reaction evidence="4 5 6">
        <text>an acyl phosphate + H2O = a carboxylate + phosphate + H(+)</text>
        <dbReference type="Rhea" id="RHEA:14965"/>
        <dbReference type="ChEBI" id="CHEBI:15377"/>
        <dbReference type="ChEBI" id="CHEBI:15378"/>
        <dbReference type="ChEBI" id="CHEBI:29067"/>
        <dbReference type="ChEBI" id="CHEBI:43474"/>
        <dbReference type="ChEBI" id="CHEBI:59918"/>
        <dbReference type="EC" id="3.6.1.7"/>
    </reaction>
</comment>
<dbReference type="RefSeq" id="WP_156626989.1">
    <property type="nucleotide sequence ID" value="NZ_CACRTO010000027.1"/>
</dbReference>
<dbReference type="SUPFAM" id="SSF54975">
    <property type="entry name" value="Acylphosphatase/BLUF domain-like"/>
    <property type="match status" value="1"/>
</dbReference>
<reference evidence="9" key="1">
    <citation type="submission" date="2019-11" db="EMBL/GenBank/DDBJ databases">
        <authorList>
            <person name="Feng L."/>
        </authorList>
    </citation>
    <scope>NUCLEOTIDE SEQUENCE</scope>
    <source>
        <strain evidence="9">CTertiumLFYP3</strain>
    </source>
</reference>
<dbReference type="InterPro" id="IPR036046">
    <property type="entry name" value="Acylphosphatase-like_dom_sf"/>
</dbReference>
<dbReference type="EMBL" id="CACRTO010000027">
    <property type="protein sequence ID" value="VYU47112.1"/>
    <property type="molecule type" value="Genomic_DNA"/>
</dbReference>
<dbReference type="PROSITE" id="PS00150">
    <property type="entry name" value="ACYLPHOSPHATASE_1"/>
    <property type="match status" value="1"/>
</dbReference>
<dbReference type="InterPro" id="IPR020456">
    <property type="entry name" value="Acylphosphatase"/>
</dbReference>
<dbReference type="InterPro" id="IPR017968">
    <property type="entry name" value="Acylphosphatase_CS"/>
</dbReference>
<dbReference type="Gene3D" id="3.30.70.100">
    <property type="match status" value="1"/>
</dbReference>
<evidence type="ECO:0000256" key="1">
    <source>
        <dbReference type="ARBA" id="ARBA00005614"/>
    </source>
</evidence>
<dbReference type="PROSITE" id="PS00151">
    <property type="entry name" value="ACYLPHOSPHATASE_2"/>
    <property type="match status" value="1"/>
</dbReference>
<accession>A0A6N3F524</accession>
<sequence length="89" mass="10109">MVRYYIVVDGRVQGVGFRFHCQMNATSLNLTGWVRNMSNGMVEMEVQGTEQSLAKFVSLISKGNYFIRVTSISKKEIPLVDSEGKFKVR</sequence>
<gene>
    <name evidence="9" type="primary">acyP</name>
    <name evidence="9" type="ORF">CTLFYP3_02557</name>
</gene>
<feature type="active site" evidence="5">
    <location>
        <position position="36"/>
    </location>
</feature>
<evidence type="ECO:0000313" key="9">
    <source>
        <dbReference type="EMBL" id="VYU47112.1"/>
    </source>
</evidence>
<dbReference type="AlphaFoldDB" id="A0A6N3F524"/>
<dbReference type="PANTHER" id="PTHR47268:SF4">
    <property type="entry name" value="ACYLPHOSPHATASE"/>
    <property type="match status" value="1"/>
</dbReference>
<dbReference type="PROSITE" id="PS51160">
    <property type="entry name" value="ACYLPHOSPHATASE_3"/>
    <property type="match status" value="1"/>
</dbReference>
<evidence type="ECO:0000256" key="4">
    <source>
        <dbReference type="ARBA" id="ARBA00047645"/>
    </source>
</evidence>
<proteinExistence type="inferred from homology"/>
<dbReference type="GO" id="GO:0003998">
    <property type="term" value="F:acylphosphatase activity"/>
    <property type="evidence" value="ECO:0007669"/>
    <property type="project" value="UniProtKB-EC"/>
</dbReference>
<name>A0A6N3F524_9CLOT</name>
<dbReference type="PRINTS" id="PR00112">
    <property type="entry name" value="ACYLPHPHTASE"/>
</dbReference>
<dbReference type="PANTHER" id="PTHR47268">
    <property type="entry name" value="ACYLPHOSPHATASE"/>
    <property type="match status" value="1"/>
</dbReference>
<evidence type="ECO:0000256" key="6">
    <source>
        <dbReference type="RuleBase" id="RU000553"/>
    </source>
</evidence>
<dbReference type="EC" id="3.6.1.7" evidence="2 5"/>